<keyword evidence="6" id="KW-1185">Reference proteome</keyword>
<evidence type="ECO:0000256" key="1">
    <source>
        <dbReference type="ARBA" id="ARBA00022723"/>
    </source>
</evidence>
<dbReference type="Proteomes" id="UP000185812">
    <property type="component" value="Unassembled WGS sequence"/>
</dbReference>
<dbReference type="InterPro" id="IPR009051">
    <property type="entry name" value="Helical_ferredxn"/>
</dbReference>
<keyword evidence="3" id="KW-0411">Iron-sulfur</keyword>
<evidence type="ECO:0000259" key="4">
    <source>
        <dbReference type="PROSITE" id="PS51379"/>
    </source>
</evidence>
<name>A0A1M6RKR3_9BACT</name>
<evidence type="ECO:0000313" key="6">
    <source>
        <dbReference type="Proteomes" id="UP000185812"/>
    </source>
</evidence>
<keyword evidence="1" id="KW-0479">Metal-binding</keyword>
<dbReference type="PROSITE" id="PS51379">
    <property type="entry name" value="4FE4S_FER_2"/>
    <property type="match status" value="2"/>
</dbReference>
<proteinExistence type="predicted"/>
<organism evidence="5 6">
    <name type="scientific">Rhodothermus profundi</name>
    <dbReference type="NCBI Taxonomy" id="633813"/>
    <lineage>
        <taxon>Bacteria</taxon>
        <taxon>Pseudomonadati</taxon>
        <taxon>Rhodothermota</taxon>
        <taxon>Rhodothermia</taxon>
        <taxon>Rhodothermales</taxon>
        <taxon>Rhodothermaceae</taxon>
        <taxon>Rhodothermus</taxon>
    </lineage>
</organism>
<dbReference type="EMBL" id="FRAU01000002">
    <property type="protein sequence ID" value="SHK32948.1"/>
    <property type="molecule type" value="Genomic_DNA"/>
</dbReference>
<dbReference type="PROSITE" id="PS00198">
    <property type="entry name" value="4FE4S_FER_1"/>
    <property type="match status" value="1"/>
</dbReference>
<evidence type="ECO:0000256" key="3">
    <source>
        <dbReference type="ARBA" id="ARBA00023014"/>
    </source>
</evidence>
<sequence>MLFEAWSSEASGRAFLRKRTDLAGPVEEDPYDSQGSMNATTIWLLERQDFDALLEALTARGYTLIGPRVRDGAIVYDRIQSSTDLPVGWTDKQEGGTYRLHRRDDPALFGYAVGPQSWKQWLFPPTLRLWRAVRTEAGDFTVETPPLPDTAYAFIGVRACELAALAVQDRVFLEGPYVDPYYRALRERLFLLAVNCTQPGGTCFCASMQTGPCVTSGFDLALTEVLEADQHYFIVTAGSETGRAVLADVPHREARPDEVAAANARLQAAATQMKRHLDCNGLKDLLYDCYEHPRWDEVARRCLSCANCTMVCPTCFCHTVEDVTDLTGQTAERIRQWDSCFSVAFSYLHGGSVRQSTRARYRQWLTHKLATWIDQFGVTGCVGCGRCITWCPVGIDLTEEVAALRSTYQPIHPDDRKTTA</sequence>
<protein>
    <submittedName>
        <fullName evidence="5">4Fe-4S dicluster domain-containing protein</fullName>
    </submittedName>
</protein>
<dbReference type="AlphaFoldDB" id="A0A1M6RKR3"/>
<dbReference type="GO" id="GO:0051536">
    <property type="term" value="F:iron-sulfur cluster binding"/>
    <property type="evidence" value="ECO:0007669"/>
    <property type="project" value="UniProtKB-KW"/>
</dbReference>
<gene>
    <name evidence="5" type="ORF">SAMN04488087_0883</name>
</gene>
<evidence type="ECO:0000313" key="5">
    <source>
        <dbReference type="EMBL" id="SHK32948.1"/>
    </source>
</evidence>
<reference evidence="6" key="1">
    <citation type="submission" date="2016-11" db="EMBL/GenBank/DDBJ databases">
        <authorList>
            <person name="Varghese N."/>
            <person name="Submissions S."/>
        </authorList>
    </citation>
    <scope>NUCLEOTIDE SEQUENCE [LARGE SCALE GENOMIC DNA]</scope>
    <source>
        <strain evidence="6">DSM 22212</strain>
    </source>
</reference>
<dbReference type="GO" id="GO:0046872">
    <property type="term" value="F:metal ion binding"/>
    <property type="evidence" value="ECO:0007669"/>
    <property type="project" value="UniProtKB-KW"/>
</dbReference>
<dbReference type="InterPro" id="IPR017900">
    <property type="entry name" value="4Fe4S_Fe_S_CS"/>
</dbReference>
<evidence type="ECO:0000256" key="2">
    <source>
        <dbReference type="ARBA" id="ARBA00023004"/>
    </source>
</evidence>
<dbReference type="InterPro" id="IPR017896">
    <property type="entry name" value="4Fe4S_Fe-S-bd"/>
</dbReference>
<keyword evidence="2" id="KW-0408">Iron</keyword>
<dbReference type="STRING" id="633813.SAMN04488087_0883"/>
<feature type="domain" description="4Fe-4S ferredoxin-type" evidence="4">
    <location>
        <begin position="369"/>
        <end position="400"/>
    </location>
</feature>
<dbReference type="PANTHER" id="PTHR40447:SF1">
    <property type="entry name" value="ANAEROBIC SULFITE REDUCTASE SUBUNIT A"/>
    <property type="match status" value="1"/>
</dbReference>
<dbReference type="SUPFAM" id="SSF46548">
    <property type="entry name" value="alpha-helical ferredoxin"/>
    <property type="match status" value="1"/>
</dbReference>
<accession>A0A1M6RKR3</accession>
<feature type="domain" description="4Fe-4S ferredoxin-type" evidence="4">
    <location>
        <begin position="291"/>
        <end position="323"/>
    </location>
</feature>
<dbReference type="PANTHER" id="PTHR40447">
    <property type="entry name" value="ANAEROBIC SULFITE REDUCTASE SUBUNIT A"/>
    <property type="match status" value="1"/>
</dbReference>
<dbReference type="Gene3D" id="1.10.1060.10">
    <property type="entry name" value="Alpha-helical ferredoxin"/>
    <property type="match status" value="1"/>
</dbReference>
<dbReference type="Pfam" id="PF17179">
    <property type="entry name" value="Fer4_22"/>
    <property type="match status" value="1"/>
</dbReference>